<dbReference type="EMBL" id="HACA01011193">
    <property type="protein sequence ID" value="CDW28554.1"/>
    <property type="molecule type" value="Transcribed_RNA"/>
</dbReference>
<evidence type="ECO:0000313" key="2">
    <source>
        <dbReference type="EMBL" id="CDW28554.1"/>
    </source>
</evidence>
<name>A0A0K2TR88_LEPSM</name>
<evidence type="ECO:0000256" key="1">
    <source>
        <dbReference type="SAM" id="MobiDB-lite"/>
    </source>
</evidence>
<feature type="region of interest" description="Disordered" evidence="1">
    <location>
        <begin position="14"/>
        <end position="35"/>
    </location>
</feature>
<proteinExistence type="predicted"/>
<feature type="non-terminal residue" evidence="2">
    <location>
        <position position="1"/>
    </location>
</feature>
<accession>A0A0K2TR88</accession>
<reference evidence="2" key="1">
    <citation type="submission" date="2014-05" db="EMBL/GenBank/DDBJ databases">
        <authorList>
            <person name="Chronopoulou M."/>
        </authorList>
    </citation>
    <scope>NUCLEOTIDE SEQUENCE</scope>
    <source>
        <tissue evidence="2">Whole organism</tissue>
    </source>
</reference>
<dbReference type="AlphaFoldDB" id="A0A0K2TR88"/>
<feature type="compositionally biased region" description="Polar residues" evidence="1">
    <location>
        <begin position="18"/>
        <end position="35"/>
    </location>
</feature>
<organism evidence="2">
    <name type="scientific">Lepeophtheirus salmonis</name>
    <name type="common">Salmon louse</name>
    <name type="synonym">Caligus salmonis</name>
    <dbReference type="NCBI Taxonomy" id="72036"/>
    <lineage>
        <taxon>Eukaryota</taxon>
        <taxon>Metazoa</taxon>
        <taxon>Ecdysozoa</taxon>
        <taxon>Arthropoda</taxon>
        <taxon>Crustacea</taxon>
        <taxon>Multicrustacea</taxon>
        <taxon>Hexanauplia</taxon>
        <taxon>Copepoda</taxon>
        <taxon>Siphonostomatoida</taxon>
        <taxon>Caligidae</taxon>
        <taxon>Lepeophtheirus</taxon>
    </lineage>
</organism>
<sequence length="35" mass="4124">TRDKIDNIIRKTYKRNNDSNGRSANNFPVINYHST</sequence>
<protein>
    <submittedName>
        <fullName evidence="2">Uncharacterized protein</fullName>
    </submittedName>
</protein>